<reference evidence="3" key="1">
    <citation type="submission" date="2015-08" db="EMBL/GenBank/DDBJ databases">
        <authorList>
            <person name="Varghese N."/>
        </authorList>
    </citation>
    <scope>NUCLEOTIDE SEQUENCE [LARGE SCALE GENOMIC DNA]</scope>
    <source>
        <strain evidence="3">DSM 27808</strain>
    </source>
</reference>
<dbReference type="OrthoDB" id="6313889at2"/>
<sequence>MLRWLVLPSICLLASFSGQASSAEAAFSGGAKTRFYAPPIWHTTITLPRQQCGVVQATQVFLPKQYQQQLLAKLSAWHRHPLAAYMNCFNVDAFDVEQLSCAHQGSRGRADCHLTGRKQNKGVREIIFVPSHYGIAFNDTQRVVLPVSASLELFAHEVAHWLGFADEYAMPLELAESFCSGRYDHASLNVVVTEKNIMNESELIALWRRLPWRHAVENWRYLASKQADGNWKLGSANVNGASYQVGLFAAKTCEATSHYAWRPVNRFTPMQYFDVTEWPAVYLEMLERAH</sequence>
<name>A0A0K6GY42_9GAMM</name>
<evidence type="ECO:0000313" key="2">
    <source>
        <dbReference type="EMBL" id="CUA83433.1"/>
    </source>
</evidence>
<keyword evidence="3" id="KW-1185">Reference proteome</keyword>
<organism evidence="2 3">
    <name type="scientific">Pseudidiomarina woesei</name>
    <dbReference type="NCBI Taxonomy" id="1381080"/>
    <lineage>
        <taxon>Bacteria</taxon>
        <taxon>Pseudomonadati</taxon>
        <taxon>Pseudomonadota</taxon>
        <taxon>Gammaproteobacteria</taxon>
        <taxon>Alteromonadales</taxon>
        <taxon>Idiomarinaceae</taxon>
        <taxon>Pseudidiomarina</taxon>
    </lineage>
</organism>
<protein>
    <submittedName>
        <fullName evidence="2">Uncharacterized protein</fullName>
    </submittedName>
</protein>
<proteinExistence type="predicted"/>
<dbReference type="AlphaFoldDB" id="A0A0K6GY42"/>
<dbReference type="Proteomes" id="UP000182598">
    <property type="component" value="Unassembled WGS sequence"/>
</dbReference>
<evidence type="ECO:0000256" key="1">
    <source>
        <dbReference type="SAM" id="SignalP"/>
    </source>
</evidence>
<gene>
    <name evidence="2" type="ORF">Ga0061064_0600</name>
</gene>
<keyword evidence="1" id="KW-0732">Signal</keyword>
<feature type="chain" id="PRO_5005503572" evidence="1">
    <location>
        <begin position="21"/>
        <end position="290"/>
    </location>
</feature>
<evidence type="ECO:0000313" key="3">
    <source>
        <dbReference type="Proteomes" id="UP000182598"/>
    </source>
</evidence>
<dbReference type="RefSeq" id="WP_055438268.1">
    <property type="nucleotide sequence ID" value="NZ_CYHB01000001.1"/>
</dbReference>
<dbReference type="EMBL" id="CYHB01000001">
    <property type="protein sequence ID" value="CUA83433.1"/>
    <property type="molecule type" value="Genomic_DNA"/>
</dbReference>
<accession>A0A0K6GY42</accession>
<feature type="signal peptide" evidence="1">
    <location>
        <begin position="1"/>
        <end position="20"/>
    </location>
</feature>